<feature type="compositionally biased region" description="Basic and acidic residues" evidence="1">
    <location>
        <begin position="464"/>
        <end position="479"/>
    </location>
</feature>
<feature type="compositionally biased region" description="Basic and acidic residues" evidence="1">
    <location>
        <begin position="440"/>
        <end position="453"/>
    </location>
</feature>
<evidence type="ECO:0000313" key="5">
    <source>
        <dbReference type="EMBL" id="KAK2138970.1"/>
    </source>
</evidence>
<dbReference type="PANTHER" id="PTHR22802">
    <property type="entry name" value="C-TYPE LECTIN SUPERFAMILY MEMBER"/>
    <property type="match status" value="1"/>
</dbReference>
<keyword evidence="2" id="KW-1133">Transmembrane helix</keyword>
<feature type="compositionally biased region" description="Basic and acidic residues" evidence="1">
    <location>
        <begin position="496"/>
        <end position="508"/>
    </location>
</feature>
<feature type="compositionally biased region" description="Basic and acidic residues" evidence="1">
    <location>
        <begin position="521"/>
        <end position="536"/>
    </location>
</feature>
<evidence type="ECO:0000259" key="4">
    <source>
        <dbReference type="PROSITE" id="PS50041"/>
    </source>
</evidence>
<proteinExistence type="predicted"/>
<dbReference type="AlphaFoldDB" id="A0AAD9MM18"/>
<feature type="transmembrane region" description="Helical" evidence="2">
    <location>
        <begin position="362"/>
        <end position="386"/>
    </location>
</feature>
<dbReference type="InterPro" id="IPR001304">
    <property type="entry name" value="C-type_lectin-like"/>
</dbReference>
<feature type="compositionally biased region" description="Polar residues" evidence="1">
    <location>
        <begin position="509"/>
        <end position="519"/>
    </location>
</feature>
<dbReference type="SUPFAM" id="SSF56436">
    <property type="entry name" value="C-type lectin-like"/>
    <property type="match status" value="2"/>
</dbReference>
<dbReference type="InterPro" id="IPR051004">
    <property type="entry name" value="DC-SIGN_domain-containing"/>
</dbReference>
<feature type="domain" description="C-type lectin" evidence="4">
    <location>
        <begin position="166"/>
        <end position="288"/>
    </location>
</feature>
<accession>A0AAD9MM18</accession>
<keyword evidence="6" id="KW-1185">Reference proteome</keyword>
<gene>
    <name evidence="5" type="ORF">LSH36_2172g00028</name>
</gene>
<keyword evidence="2" id="KW-0812">Transmembrane</keyword>
<dbReference type="PROSITE" id="PS50041">
    <property type="entry name" value="C_TYPE_LECTIN_2"/>
    <property type="match status" value="2"/>
</dbReference>
<dbReference type="PANTHER" id="PTHR22802:SF456">
    <property type="entry name" value="FI01427P"/>
    <property type="match status" value="1"/>
</dbReference>
<feature type="compositionally biased region" description="Acidic residues" evidence="1">
    <location>
        <begin position="417"/>
        <end position="429"/>
    </location>
</feature>
<dbReference type="SMART" id="SM00034">
    <property type="entry name" value="CLECT"/>
    <property type="match status" value="2"/>
</dbReference>
<feature type="chain" id="PRO_5041981315" description="C-type lectin domain-containing protein" evidence="3">
    <location>
        <begin position="20"/>
        <end position="547"/>
    </location>
</feature>
<reference evidence="5" key="1">
    <citation type="journal article" date="2023" name="Mol. Biol. Evol.">
        <title>Third-Generation Sequencing Reveals the Adaptive Role of the Epigenome in Three Deep-Sea Polychaetes.</title>
        <authorList>
            <person name="Perez M."/>
            <person name="Aroh O."/>
            <person name="Sun Y."/>
            <person name="Lan Y."/>
            <person name="Juniper S.K."/>
            <person name="Young C.R."/>
            <person name="Angers B."/>
            <person name="Qian P.Y."/>
        </authorList>
    </citation>
    <scope>NUCLEOTIDE SEQUENCE</scope>
    <source>
        <strain evidence="5">P08H-3</strain>
    </source>
</reference>
<feature type="signal peptide" evidence="3">
    <location>
        <begin position="1"/>
        <end position="19"/>
    </location>
</feature>
<keyword evidence="2" id="KW-0472">Membrane</keyword>
<evidence type="ECO:0000256" key="2">
    <source>
        <dbReference type="SAM" id="Phobius"/>
    </source>
</evidence>
<protein>
    <recommendedName>
        <fullName evidence="4">C-type lectin domain-containing protein</fullName>
    </recommendedName>
</protein>
<dbReference type="InterPro" id="IPR016187">
    <property type="entry name" value="CTDL_fold"/>
</dbReference>
<comment type="caution">
    <text evidence="5">The sequence shown here is derived from an EMBL/GenBank/DDBJ whole genome shotgun (WGS) entry which is preliminary data.</text>
</comment>
<evidence type="ECO:0000256" key="1">
    <source>
        <dbReference type="SAM" id="MobiDB-lite"/>
    </source>
</evidence>
<feature type="domain" description="C-type lectin" evidence="4">
    <location>
        <begin position="28"/>
        <end position="141"/>
    </location>
</feature>
<dbReference type="EMBL" id="JAODUP010002163">
    <property type="protein sequence ID" value="KAK2138970.1"/>
    <property type="molecule type" value="Genomic_DNA"/>
</dbReference>
<dbReference type="InterPro" id="IPR016186">
    <property type="entry name" value="C-type_lectin-like/link_sf"/>
</dbReference>
<sequence>MFVHCLLIIFCCCVLSSSCQHIIKTVCEGSSCYYIYEGNTSYLAWNPSLVACNKDGLEMARIESSQTQTVIEKLLQDLPQVTRRQIWIGGRRSTDEKWRYMNGSEFNKQFTTSSQTTSYCLYVRLCKNRAPEYHDDNCDEKTTSSRLLCQYDESKTDSCCSSDSHFGDKCYRKTKYDGPDGNRIDWYNGETYCSQSDIQGDIAYSYLDDDTLINSIINFVNDSKVCVQLWFGVRKRIWFWMTGSNINGDKQPIHYFNWNNNTEIDSSDDDCIYIDRDKGNKWFTQSCNSPPLRYFICMNDSSQTTTSTTATVISKGTTETITSITNKTTTPRTTEDITITTTTKVKDTDSLMDKDNKNSFKIVYITPIIVVIVLAIVIGLAVFFVIKKRKKPNDEQRYVNEEFHHPSSKQAKKDDPEYADVEPPDDPNDMIDPYGVTGDKNTRSADVRHKEAPSGDLYAVSDKQTTKTDDDINKNKDGINPEELYAKPNKKRNQKSKMDKASEEKEATKSGTAVDSETPSNDEKSSGIKHTEHFETEAGDVYAKVTK</sequence>
<dbReference type="Proteomes" id="UP001208570">
    <property type="component" value="Unassembled WGS sequence"/>
</dbReference>
<name>A0AAD9MM18_9ANNE</name>
<dbReference type="CDD" id="cd00037">
    <property type="entry name" value="CLECT"/>
    <property type="match status" value="2"/>
</dbReference>
<evidence type="ECO:0000313" key="6">
    <source>
        <dbReference type="Proteomes" id="UP001208570"/>
    </source>
</evidence>
<dbReference type="Gene3D" id="3.10.100.10">
    <property type="entry name" value="Mannose-Binding Protein A, subunit A"/>
    <property type="match status" value="2"/>
</dbReference>
<keyword evidence="3" id="KW-0732">Signal</keyword>
<evidence type="ECO:0000256" key="3">
    <source>
        <dbReference type="SAM" id="SignalP"/>
    </source>
</evidence>
<feature type="compositionally biased region" description="Basic and acidic residues" evidence="1">
    <location>
        <begin position="397"/>
        <end position="416"/>
    </location>
</feature>
<feature type="region of interest" description="Disordered" evidence="1">
    <location>
        <begin position="397"/>
        <end position="547"/>
    </location>
</feature>
<organism evidence="5 6">
    <name type="scientific">Paralvinella palmiformis</name>
    <dbReference type="NCBI Taxonomy" id="53620"/>
    <lineage>
        <taxon>Eukaryota</taxon>
        <taxon>Metazoa</taxon>
        <taxon>Spiralia</taxon>
        <taxon>Lophotrochozoa</taxon>
        <taxon>Annelida</taxon>
        <taxon>Polychaeta</taxon>
        <taxon>Sedentaria</taxon>
        <taxon>Canalipalpata</taxon>
        <taxon>Terebellida</taxon>
        <taxon>Terebelliformia</taxon>
        <taxon>Alvinellidae</taxon>
        <taxon>Paralvinella</taxon>
    </lineage>
</organism>